<evidence type="ECO:0000313" key="3">
    <source>
        <dbReference type="EMBL" id="GAA2375797.1"/>
    </source>
</evidence>
<dbReference type="InterPro" id="IPR009057">
    <property type="entry name" value="Homeodomain-like_sf"/>
</dbReference>
<comment type="caution">
    <text evidence="3">The sequence shown here is derived from an EMBL/GenBank/DDBJ whole genome shotgun (WGS) entry which is preliminary data.</text>
</comment>
<accession>A0ABP5UEC8</accession>
<dbReference type="SUPFAM" id="SSF46689">
    <property type="entry name" value="Homeodomain-like"/>
    <property type="match status" value="1"/>
</dbReference>
<evidence type="ECO:0000256" key="1">
    <source>
        <dbReference type="SAM" id="MobiDB-lite"/>
    </source>
</evidence>
<organism evidence="3 4">
    <name type="scientific">Streptomyces cuspidosporus</name>
    <dbReference type="NCBI Taxonomy" id="66882"/>
    <lineage>
        <taxon>Bacteria</taxon>
        <taxon>Bacillati</taxon>
        <taxon>Actinomycetota</taxon>
        <taxon>Actinomycetes</taxon>
        <taxon>Kitasatosporales</taxon>
        <taxon>Streptomycetaceae</taxon>
        <taxon>Streptomyces</taxon>
    </lineage>
</organism>
<dbReference type="EMBL" id="BAAASD010000084">
    <property type="protein sequence ID" value="GAA2375797.1"/>
    <property type="molecule type" value="Genomic_DNA"/>
</dbReference>
<feature type="domain" description="DNA-binding" evidence="2">
    <location>
        <begin position="6"/>
        <end position="74"/>
    </location>
</feature>
<dbReference type="InterPro" id="IPR024967">
    <property type="entry name" value="DNA-bd_IS481-type"/>
</dbReference>
<gene>
    <name evidence="3" type="ORF">GCM10010246_83430</name>
</gene>
<reference evidence="4" key="1">
    <citation type="journal article" date="2019" name="Int. J. Syst. Evol. Microbiol.">
        <title>The Global Catalogue of Microorganisms (GCM) 10K type strain sequencing project: providing services to taxonomists for standard genome sequencing and annotation.</title>
        <authorList>
            <consortium name="The Broad Institute Genomics Platform"/>
            <consortium name="The Broad Institute Genome Sequencing Center for Infectious Disease"/>
            <person name="Wu L."/>
            <person name="Ma J."/>
        </authorList>
    </citation>
    <scope>NUCLEOTIDE SEQUENCE [LARGE SCALE GENOMIC DNA]</scope>
    <source>
        <strain evidence="4">JCM 4316</strain>
    </source>
</reference>
<evidence type="ECO:0000313" key="4">
    <source>
        <dbReference type="Proteomes" id="UP001500253"/>
    </source>
</evidence>
<keyword evidence="4" id="KW-1185">Reference proteome</keyword>
<feature type="region of interest" description="Disordered" evidence="1">
    <location>
        <begin position="55"/>
        <end position="137"/>
    </location>
</feature>
<dbReference type="Pfam" id="PF13011">
    <property type="entry name" value="LZ_Tnp_IS481"/>
    <property type="match status" value="1"/>
</dbReference>
<sequence length="137" mass="14868">MEVFVSHRHARLTVHGRQLLVERVRCGRPVTHVAAEMGISRPTAHKWLRRWRAEGEAGALHDRPSRSPQHTPPDAGSRGGNRSTGGISFLWLRDRGRRDLWGPASARPDPPPSTPTRTAGRGSPSTGSARPAALAPG</sequence>
<feature type="compositionally biased region" description="Basic and acidic residues" evidence="1">
    <location>
        <begin position="55"/>
        <end position="65"/>
    </location>
</feature>
<name>A0ABP5UEC8_9ACTN</name>
<protein>
    <recommendedName>
        <fullName evidence="2">DNA-binding domain-containing protein</fullName>
    </recommendedName>
</protein>
<dbReference type="Proteomes" id="UP001500253">
    <property type="component" value="Unassembled WGS sequence"/>
</dbReference>
<proteinExistence type="predicted"/>
<evidence type="ECO:0000259" key="2">
    <source>
        <dbReference type="Pfam" id="PF13011"/>
    </source>
</evidence>